<dbReference type="RefSeq" id="WP_230218906.1">
    <property type="nucleotide sequence ID" value="NZ_JAJKFT010000010.1"/>
</dbReference>
<feature type="domain" description="YcxB-like C-terminal" evidence="2">
    <location>
        <begin position="304"/>
        <end position="364"/>
    </location>
</feature>
<accession>A0A9X1MMU8</accession>
<sequence length="377" mass="42833">MNGPHNDNPFQSPVIEQGSDAPAGEAIVAEGTFTQRDLKATYRALVYNWRTVAVLLVISLVMFSGTLGPIAGNYWTIGAAIYPLFCLAPLVVMLEILFYAQTYWRTKNAELKKEPEQQRITLDEQGVHFESLKMTSFLPWSRFTRLQKRRRLLVLVLKPFGFISLPSHYFESQDAFLAARKLISERIGTTSDVEPPPTEEYVDVEIPGAVSAAGTLTKKEFYTTCWLLVRSGILTTLLMVAGLVGIACYFVAADLTSGRVQSVPGSLMFLFAAAIFSIRWIRYYLGIRRTYRDVTSRARMRWTITAEKLFATSETFNLNIGWTEINRVIFRDEALILVYQKTQAFTLPRRFFASEEDWLQVNEWARRPAKSTQGENA</sequence>
<keyword evidence="1" id="KW-1133">Transmembrane helix</keyword>
<feature type="transmembrane region" description="Helical" evidence="1">
    <location>
        <begin position="264"/>
        <end position="282"/>
    </location>
</feature>
<feature type="transmembrane region" description="Helical" evidence="1">
    <location>
        <begin position="81"/>
        <end position="100"/>
    </location>
</feature>
<keyword evidence="1" id="KW-0812">Transmembrane</keyword>
<dbReference type="Proteomes" id="UP001139103">
    <property type="component" value="Unassembled WGS sequence"/>
</dbReference>
<dbReference type="AlphaFoldDB" id="A0A9X1MMU8"/>
<keyword evidence="4" id="KW-1185">Reference proteome</keyword>
<evidence type="ECO:0000256" key="1">
    <source>
        <dbReference type="SAM" id="Phobius"/>
    </source>
</evidence>
<dbReference type="Pfam" id="PF14317">
    <property type="entry name" value="YcxB"/>
    <property type="match status" value="2"/>
</dbReference>
<reference evidence="3" key="1">
    <citation type="submission" date="2021-11" db="EMBL/GenBank/DDBJ databases">
        <title>Genome sequence.</title>
        <authorList>
            <person name="Sun Q."/>
        </authorList>
    </citation>
    <scope>NUCLEOTIDE SEQUENCE</scope>
    <source>
        <strain evidence="3">JC732</strain>
    </source>
</reference>
<dbReference type="InterPro" id="IPR025588">
    <property type="entry name" value="YcxB-like_C"/>
</dbReference>
<feature type="transmembrane region" description="Helical" evidence="1">
    <location>
        <begin position="52"/>
        <end position="75"/>
    </location>
</feature>
<evidence type="ECO:0000313" key="3">
    <source>
        <dbReference type="EMBL" id="MCC9629165.1"/>
    </source>
</evidence>
<evidence type="ECO:0000313" key="4">
    <source>
        <dbReference type="Proteomes" id="UP001139103"/>
    </source>
</evidence>
<dbReference type="EMBL" id="JAJKFT010000010">
    <property type="protein sequence ID" value="MCC9629165.1"/>
    <property type="molecule type" value="Genomic_DNA"/>
</dbReference>
<name>A0A9X1MMU8_9BACT</name>
<proteinExistence type="predicted"/>
<comment type="caution">
    <text evidence="3">The sequence shown here is derived from an EMBL/GenBank/DDBJ whole genome shotgun (WGS) entry which is preliminary data.</text>
</comment>
<protein>
    <submittedName>
        <fullName evidence="3">YcxB family protein</fullName>
    </submittedName>
</protein>
<feature type="domain" description="YcxB-like C-terminal" evidence="2">
    <location>
        <begin position="122"/>
        <end position="178"/>
    </location>
</feature>
<evidence type="ECO:0000259" key="2">
    <source>
        <dbReference type="Pfam" id="PF14317"/>
    </source>
</evidence>
<gene>
    <name evidence="3" type="ORF">LOC68_12220</name>
</gene>
<feature type="transmembrane region" description="Helical" evidence="1">
    <location>
        <begin position="227"/>
        <end position="252"/>
    </location>
</feature>
<organism evidence="3 4">
    <name type="scientific">Blastopirellula sediminis</name>
    <dbReference type="NCBI Taxonomy" id="2894196"/>
    <lineage>
        <taxon>Bacteria</taxon>
        <taxon>Pseudomonadati</taxon>
        <taxon>Planctomycetota</taxon>
        <taxon>Planctomycetia</taxon>
        <taxon>Pirellulales</taxon>
        <taxon>Pirellulaceae</taxon>
        <taxon>Blastopirellula</taxon>
    </lineage>
</organism>
<keyword evidence="1" id="KW-0472">Membrane</keyword>